<dbReference type="PANTHER" id="PTHR35811:SF1">
    <property type="entry name" value="HTH OST-TYPE DOMAIN-CONTAINING PROTEIN"/>
    <property type="match status" value="1"/>
</dbReference>
<evidence type="ECO:0000259" key="1">
    <source>
        <dbReference type="Pfam" id="PF01936"/>
    </source>
</evidence>
<evidence type="ECO:0000313" key="2">
    <source>
        <dbReference type="EMBL" id="UYP48625.1"/>
    </source>
</evidence>
<dbReference type="Pfam" id="PF01936">
    <property type="entry name" value="NYN"/>
    <property type="match status" value="1"/>
</dbReference>
<dbReference type="Proteomes" id="UP001208689">
    <property type="component" value="Chromosome"/>
</dbReference>
<name>A0ABY6HYK9_9ARCH</name>
<protein>
    <recommendedName>
        <fullName evidence="1">NYN domain-containing protein</fullName>
    </recommendedName>
</protein>
<gene>
    <name evidence="2" type="ORF">NEF87_004910</name>
</gene>
<keyword evidence="3" id="KW-1185">Reference proteome</keyword>
<feature type="domain" description="NYN" evidence="1">
    <location>
        <begin position="12"/>
        <end position="144"/>
    </location>
</feature>
<dbReference type="PANTHER" id="PTHR35811">
    <property type="entry name" value="SLR1870 PROTEIN"/>
    <property type="match status" value="1"/>
</dbReference>
<dbReference type="Gene3D" id="3.40.50.1010">
    <property type="entry name" value="5'-nuclease"/>
    <property type="match status" value="1"/>
</dbReference>
<dbReference type="InterPro" id="IPR021139">
    <property type="entry name" value="NYN"/>
</dbReference>
<proteinExistence type="predicted"/>
<dbReference type="EMBL" id="CP104013">
    <property type="protein sequence ID" value="UYP48625.1"/>
    <property type="molecule type" value="Genomic_DNA"/>
</dbReference>
<accession>A0ABY6HYK9</accession>
<reference evidence="2" key="1">
    <citation type="submission" date="2022-09" db="EMBL/GenBank/DDBJ databases">
        <title>Actin cytoskeleton and complex cell architecture in an #Asgard archaeon.</title>
        <authorList>
            <person name="Ponce Toledo R.I."/>
            <person name="Schleper C."/>
            <person name="Rodrigues Oliveira T."/>
            <person name="Wollweber F."/>
            <person name="Xu J."/>
            <person name="Rittmann S."/>
            <person name="Klingl A."/>
            <person name="Pilhofer M."/>
        </authorList>
    </citation>
    <scope>NUCLEOTIDE SEQUENCE</scope>
    <source>
        <strain evidence="2">B-35</strain>
    </source>
</reference>
<organism evidence="2 3">
    <name type="scientific">Candidatus Lokiarchaeum ossiferum</name>
    <dbReference type="NCBI Taxonomy" id="2951803"/>
    <lineage>
        <taxon>Archaea</taxon>
        <taxon>Promethearchaeati</taxon>
        <taxon>Promethearchaeota</taxon>
        <taxon>Promethearchaeia</taxon>
        <taxon>Promethearchaeales</taxon>
        <taxon>Promethearchaeaceae</taxon>
        <taxon>Candidatus Lokiarchaeum</taxon>
    </lineage>
</organism>
<evidence type="ECO:0000313" key="3">
    <source>
        <dbReference type="Proteomes" id="UP001208689"/>
    </source>
</evidence>
<sequence length="385" mass="43743">MSTEKTPPVFTTIFWDYENVSFSGQSLNLFLSGLEVIKNKLGGSFILKCFSQWNNIPDETQVAIISAGFELCQVPQTRKNAVDQTMMVSAVNLSHQLEFSRFILISSDGDFTALCHDLRNKQIGISIISRKHLSNDLREVTQSIYFVTSNGILFEFEETLHDKLIELIDLGVQDANRACANLSPGHKEIGTDKSLENVTIFSRIEWKKAYENFPHCQISPFILRQIFKIDDLYETFLQVYGYGVSKNYDYFCLHESGNNKEIIDLDIFVDLPESMELQIPIQNLPASELNVFKKEISPKKKVHPEIKSLNFTEAIKKAFKTFCAKSKATNINMAVLNQHTCNILGISPSQQAYKKAGFSTFKKALESIKGQLPKKIKIKKNIVSW</sequence>